<accession>A0AAW4LBY3</accession>
<dbReference type="EMBL" id="JAHCVJ010000003">
    <property type="protein sequence ID" value="MBT0664691.1"/>
    <property type="molecule type" value="Genomic_DNA"/>
</dbReference>
<evidence type="ECO:0000313" key="1">
    <source>
        <dbReference type="EMBL" id="MBT0664691.1"/>
    </source>
</evidence>
<evidence type="ECO:0000313" key="2">
    <source>
        <dbReference type="Proteomes" id="UP000811899"/>
    </source>
</evidence>
<reference evidence="1 2" key="1">
    <citation type="submission" date="2021-05" db="EMBL/GenBank/DDBJ databases">
        <title>The draft genome of Geobacter pelophilus DSM 12255.</title>
        <authorList>
            <person name="Xu Z."/>
            <person name="Masuda Y."/>
            <person name="Itoh H."/>
            <person name="Senoo K."/>
        </authorList>
    </citation>
    <scope>NUCLEOTIDE SEQUENCE [LARGE SCALE GENOMIC DNA]</scope>
    <source>
        <strain evidence="1 2">DSM 12255</strain>
    </source>
</reference>
<dbReference type="InterPro" id="IPR058988">
    <property type="entry name" value="IpaJ"/>
</dbReference>
<evidence type="ECO:0008006" key="3">
    <source>
        <dbReference type="Google" id="ProtNLM"/>
    </source>
</evidence>
<organism evidence="1 2">
    <name type="scientific">Geoanaerobacter pelophilus</name>
    <dbReference type="NCBI Taxonomy" id="60036"/>
    <lineage>
        <taxon>Bacteria</taxon>
        <taxon>Pseudomonadati</taxon>
        <taxon>Thermodesulfobacteriota</taxon>
        <taxon>Desulfuromonadia</taxon>
        <taxon>Geobacterales</taxon>
        <taxon>Geobacteraceae</taxon>
        <taxon>Geoanaerobacter</taxon>
    </lineage>
</organism>
<proteinExistence type="predicted"/>
<comment type="caution">
    <text evidence="1">The sequence shown here is derived from an EMBL/GenBank/DDBJ whole genome shotgun (WGS) entry which is preliminary data.</text>
</comment>
<protein>
    <recommendedName>
        <fullName evidence="3">Peptidase_C39 like family protein</fullName>
    </recommendedName>
</protein>
<dbReference type="AlphaFoldDB" id="A0AAW4LBY3"/>
<dbReference type="Proteomes" id="UP000811899">
    <property type="component" value="Unassembled WGS sequence"/>
</dbReference>
<dbReference type="Pfam" id="PF25855">
    <property type="entry name" value="IpaJ_protease"/>
    <property type="match status" value="1"/>
</dbReference>
<name>A0AAW4LBY3_9BACT</name>
<dbReference type="RefSeq" id="WP_214171445.1">
    <property type="nucleotide sequence ID" value="NZ_JAHCVJ010000003.1"/>
</dbReference>
<keyword evidence="2" id="KW-1185">Reference proteome</keyword>
<sequence length="201" mass="22100">MPNLSFSEKQTKDLNCGAFGLTAICNAFGLLPTKNIVELRHCDRIAVLAPSLTLTEVAEEIYRVTGDLMPTGGYSQEGEYLNSASAISYVAKQLGLRVTLNASEKIIIDLEKVFPGELMYCAEVANQMFINNDVYDLPSPDECQLVVVATFDNSYHWLAVGSNGVIYDPATGKAHCNWAELTATYERLSVWLSFSLTQENA</sequence>
<gene>
    <name evidence="1" type="ORF">KI809_10310</name>
</gene>